<name>A0A4S4C1S5_9BACI</name>
<dbReference type="EMBL" id="SSNT01000004">
    <property type="protein sequence ID" value="THF81610.1"/>
    <property type="molecule type" value="Genomic_DNA"/>
</dbReference>
<evidence type="ECO:0000259" key="1">
    <source>
        <dbReference type="Pfam" id="PF14657"/>
    </source>
</evidence>
<reference evidence="2 3" key="1">
    <citation type="submission" date="2019-04" db="EMBL/GenBank/DDBJ databases">
        <title>Bacillus sediminilitoris sp. nov., isolated from a tidal flat sediment on the East China Sea.</title>
        <authorList>
            <person name="Wei Y."/>
            <person name="Mao H."/>
            <person name="Fang J."/>
        </authorList>
    </citation>
    <scope>NUCLEOTIDE SEQUENCE [LARGE SCALE GENOMIC DNA]</scope>
    <source>
        <strain evidence="2 3">DSL-17</strain>
    </source>
</reference>
<dbReference type="Pfam" id="PF14657">
    <property type="entry name" value="Arm-DNA-bind_4"/>
    <property type="match status" value="1"/>
</dbReference>
<keyword evidence="3" id="KW-1185">Reference proteome</keyword>
<comment type="caution">
    <text evidence="2">The sequence shown here is derived from an EMBL/GenBank/DDBJ whole genome shotgun (WGS) entry which is preliminary data.</text>
</comment>
<organism evidence="2 3">
    <name type="scientific">Metabacillus sediminilitoris</name>
    <dbReference type="NCBI Taxonomy" id="2567941"/>
    <lineage>
        <taxon>Bacteria</taxon>
        <taxon>Bacillati</taxon>
        <taxon>Bacillota</taxon>
        <taxon>Bacilli</taxon>
        <taxon>Bacillales</taxon>
        <taxon>Bacillaceae</taxon>
        <taxon>Metabacillus</taxon>
    </lineage>
</organism>
<dbReference type="RefSeq" id="WP_136352444.1">
    <property type="nucleotide sequence ID" value="NZ_CP046266.1"/>
</dbReference>
<sequence>MPKQKRSGFKTKKEAQKATAKLIYDLEQGIYYKESYLPFEKFTWD</sequence>
<accession>A0A4S4C1S5</accession>
<dbReference type="AlphaFoldDB" id="A0A4S4C1S5"/>
<proteinExistence type="predicted"/>
<dbReference type="Proteomes" id="UP000310334">
    <property type="component" value="Unassembled WGS sequence"/>
</dbReference>
<protein>
    <recommendedName>
        <fullName evidence="1">AP2-like integrase N-terminal domain-containing protein</fullName>
    </recommendedName>
</protein>
<evidence type="ECO:0000313" key="2">
    <source>
        <dbReference type="EMBL" id="THF81610.1"/>
    </source>
</evidence>
<evidence type="ECO:0000313" key="3">
    <source>
        <dbReference type="Proteomes" id="UP000310334"/>
    </source>
</evidence>
<gene>
    <name evidence="2" type="ORF">E6W99_06425</name>
</gene>
<feature type="domain" description="AP2-like integrase N-terminal" evidence="1">
    <location>
        <begin position="5"/>
        <end position="30"/>
    </location>
</feature>
<dbReference type="InterPro" id="IPR028259">
    <property type="entry name" value="AP2-like_int_N"/>
</dbReference>